<evidence type="ECO:0000313" key="4">
    <source>
        <dbReference type="Proteomes" id="UP001153954"/>
    </source>
</evidence>
<accession>A0AAU9VCR4</accession>
<reference evidence="3" key="1">
    <citation type="submission" date="2022-03" db="EMBL/GenBank/DDBJ databases">
        <authorList>
            <person name="Tunstrom K."/>
        </authorList>
    </citation>
    <scope>NUCLEOTIDE SEQUENCE</scope>
</reference>
<keyword evidence="2" id="KW-0472">Membrane</keyword>
<feature type="region of interest" description="Disordered" evidence="1">
    <location>
        <begin position="206"/>
        <end position="231"/>
    </location>
</feature>
<organism evidence="3 4">
    <name type="scientific">Euphydryas editha</name>
    <name type="common">Edith's checkerspot</name>
    <dbReference type="NCBI Taxonomy" id="104508"/>
    <lineage>
        <taxon>Eukaryota</taxon>
        <taxon>Metazoa</taxon>
        <taxon>Ecdysozoa</taxon>
        <taxon>Arthropoda</taxon>
        <taxon>Hexapoda</taxon>
        <taxon>Insecta</taxon>
        <taxon>Pterygota</taxon>
        <taxon>Neoptera</taxon>
        <taxon>Endopterygota</taxon>
        <taxon>Lepidoptera</taxon>
        <taxon>Glossata</taxon>
        <taxon>Ditrysia</taxon>
        <taxon>Papilionoidea</taxon>
        <taxon>Nymphalidae</taxon>
        <taxon>Nymphalinae</taxon>
        <taxon>Euphydryas</taxon>
    </lineage>
</organism>
<dbReference type="Proteomes" id="UP001153954">
    <property type="component" value="Unassembled WGS sequence"/>
</dbReference>
<dbReference type="AlphaFoldDB" id="A0AAU9VCR4"/>
<comment type="caution">
    <text evidence="3">The sequence shown here is derived from an EMBL/GenBank/DDBJ whole genome shotgun (WGS) entry which is preliminary data.</text>
</comment>
<gene>
    <name evidence="3" type="ORF">EEDITHA_LOCUS23115</name>
</gene>
<evidence type="ECO:0000256" key="2">
    <source>
        <dbReference type="SAM" id="Phobius"/>
    </source>
</evidence>
<feature type="transmembrane region" description="Helical" evidence="2">
    <location>
        <begin position="176"/>
        <end position="198"/>
    </location>
</feature>
<evidence type="ECO:0000256" key="1">
    <source>
        <dbReference type="SAM" id="MobiDB-lite"/>
    </source>
</evidence>
<dbReference type="EMBL" id="CAKOGL010000065">
    <property type="protein sequence ID" value="CAH2109260.1"/>
    <property type="molecule type" value="Genomic_DNA"/>
</dbReference>
<keyword evidence="4" id="KW-1185">Reference proteome</keyword>
<keyword evidence="2" id="KW-0812">Transmembrane</keyword>
<name>A0AAU9VCR4_EUPED</name>
<sequence>MQIIREDWRLVVYYDTRPYSEGNKAIEKYMKYLDNICVKIQSRSHCDGVLLQLRHEYFFFCCEPFLIKLVCNDRIIPLQLTTSGFFSIDEGCTIKSSDFVAFSHRQKESRLDLLYNILSPEISQINNIINITLPSVSVNYTSDFTRNHTAQLQDIQRNIEFMKNTEPLAEMSNHDIHHYAAIYILFALVGLGGAVWLCRRFRCSSRRESGAPAPTPVPERGPEAGPATPATPALQCSVQQVQCSEVKGVCDKSACVLVKETPRFNVPDGYLNTSTV</sequence>
<keyword evidence="2" id="KW-1133">Transmembrane helix</keyword>
<protein>
    <submittedName>
        <fullName evidence="3">Uncharacterized protein</fullName>
    </submittedName>
</protein>
<proteinExistence type="predicted"/>
<evidence type="ECO:0000313" key="3">
    <source>
        <dbReference type="EMBL" id="CAH2109260.1"/>
    </source>
</evidence>